<dbReference type="InterPro" id="IPR001320">
    <property type="entry name" value="Iontro_rcpt_C"/>
</dbReference>
<evidence type="ECO:0000313" key="7">
    <source>
        <dbReference type="EMBL" id="BAP86648.1"/>
    </source>
</evidence>
<evidence type="ECO:0000259" key="5">
    <source>
        <dbReference type="SMART" id="SM00062"/>
    </source>
</evidence>
<dbReference type="PANTHER" id="PTHR35936">
    <property type="entry name" value="MEMBRANE-BOUND LYTIC MUREIN TRANSGLYCOSYLASE F"/>
    <property type="match status" value="1"/>
</dbReference>
<evidence type="ECO:0000259" key="6">
    <source>
        <dbReference type="SMART" id="SM00079"/>
    </source>
</evidence>
<dbReference type="GO" id="GO:0016020">
    <property type="term" value="C:membrane"/>
    <property type="evidence" value="ECO:0007669"/>
    <property type="project" value="InterPro"/>
</dbReference>
<dbReference type="STRING" id="1291742.LOOC260_121420"/>
<dbReference type="GO" id="GO:0015276">
    <property type="term" value="F:ligand-gated monoatomic ion channel activity"/>
    <property type="evidence" value="ECO:0007669"/>
    <property type="project" value="InterPro"/>
</dbReference>
<dbReference type="Gene3D" id="3.40.190.10">
    <property type="entry name" value="Periplasmic binding protein-like II"/>
    <property type="match status" value="2"/>
</dbReference>
<evidence type="ECO:0000256" key="2">
    <source>
        <dbReference type="ARBA" id="ARBA00010333"/>
    </source>
</evidence>
<protein>
    <submittedName>
        <fullName evidence="7">Amino acid ABC transporter substrate-binding component</fullName>
    </submittedName>
</protein>
<dbReference type="PANTHER" id="PTHR35936:SF34">
    <property type="entry name" value="ABC TRANSPORTER EXTRACELLULAR-BINDING PROTEIN YCKB-RELATED"/>
    <property type="match status" value="1"/>
</dbReference>
<accession>A0A0A1H071</accession>
<gene>
    <name evidence="7" type="ORF">LOOC260_121420</name>
</gene>
<dbReference type="InterPro" id="IPR001638">
    <property type="entry name" value="Solute-binding_3/MltF_N"/>
</dbReference>
<organism evidence="7 8">
    <name type="scientific">Paucilactobacillus hokkaidonensis JCM 18461</name>
    <dbReference type="NCBI Taxonomy" id="1291742"/>
    <lineage>
        <taxon>Bacteria</taxon>
        <taxon>Bacillati</taxon>
        <taxon>Bacillota</taxon>
        <taxon>Bacilli</taxon>
        <taxon>Lactobacillales</taxon>
        <taxon>Lactobacillaceae</taxon>
        <taxon>Paucilactobacillus</taxon>
    </lineage>
</organism>
<evidence type="ECO:0000256" key="1">
    <source>
        <dbReference type="ARBA" id="ARBA00004196"/>
    </source>
</evidence>
<comment type="subcellular location">
    <subcellularLocation>
        <location evidence="1">Cell envelope</location>
    </subcellularLocation>
</comment>
<name>A0A0A1H071_9LACO</name>
<dbReference type="SMART" id="SM00062">
    <property type="entry name" value="PBPb"/>
    <property type="match status" value="1"/>
</dbReference>
<dbReference type="AlphaFoldDB" id="A0A0A1H071"/>
<dbReference type="Pfam" id="PF00497">
    <property type="entry name" value="SBP_bac_3"/>
    <property type="match status" value="1"/>
</dbReference>
<evidence type="ECO:0000256" key="4">
    <source>
        <dbReference type="RuleBase" id="RU003744"/>
    </source>
</evidence>
<evidence type="ECO:0000256" key="3">
    <source>
        <dbReference type="ARBA" id="ARBA00022729"/>
    </source>
</evidence>
<sequence length="265" mass="28713">MKKWIKGIGIIGLGLLLAVTLTACGKDSSSSKAKLDTPGTLTIGLEGTFAPYSYRDNGKLTGFEVDLGKAIAKKAGLKAKFVPTKWDSLIAGVGDNKFDIVLNDVTITKARQKHYDFSTPYIYSKTVLITKKDNTDIKNIEDIKGKKIAVGTGTDNAVQAEKYGAKTLSSSQFADTLALIQQGRAEGTLNSREALLDYLKDNPNADLKYKVVPSSKIQSAKIAALMSKDNPGLKKKVNKAIKELRADGTLEKLSNKYFTSNITEK</sequence>
<dbReference type="HOGENOM" id="CLU_019602_18_5_9"/>
<keyword evidence="3" id="KW-0732">Signal</keyword>
<proteinExistence type="inferred from homology"/>
<dbReference type="PROSITE" id="PS51257">
    <property type="entry name" value="PROKAR_LIPOPROTEIN"/>
    <property type="match status" value="1"/>
</dbReference>
<dbReference type="SMART" id="SM00079">
    <property type="entry name" value="PBPe"/>
    <property type="match status" value="1"/>
</dbReference>
<dbReference type="KEGG" id="lho:LOOC260_121420"/>
<dbReference type="PROSITE" id="PS01039">
    <property type="entry name" value="SBP_BACTERIAL_3"/>
    <property type="match status" value="1"/>
</dbReference>
<feature type="domain" description="Ionotropic glutamate receptor C-terminal" evidence="6">
    <location>
        <begin position="40"/>
        <end position="260"/>
    </location>
</feature>
<evidence type="ECO:0000313" key="8">
    <source>
        <dbReference type="Proteomes" id="UP000031620"/>
    </source>
</evidence>
<dbReference type="GO" id="GO:0030313">
    <property type="term" value="C:cell envelope"/>
    <property type="evidence" value="ECO:0007669"/>
    <property type="project" value="UniProtKB-SubCell"/>
</dbReference>
<dbReference type="EMBL" id="AP014680">
    <property type="protein sequence ID" value="BAP86648.1"/>
    <property type="molecule type" value="Genomic_DNA"/>
</dbReference>
<reference evidence="7 8" key="1">
    <citation type="submission" date="2014-11" db="EMBL/GenBank/DDBJ databases">
        <title>Complete genome sequence and analysis of Lactobacillus hokkaidonensis LOOC260T.</title>
        <authorList>
            <person name="Tanizawa Y."/>
            <person name="Tohno M."/>
            <person name="Kaminuma E."/>
            <person name="Nakamura Y."/>
            <person name="Arita M."/>
        </authorList>
    </citation>
    <scope>NUCLEOTIDE SEQUENCE [LARGE SCALE GENOMIC DNA]</scope>
    <source>
        <strain evidence="7 8">LOOC260</strain>
    </source>
</reference>
<dbReference type="RefSeq" id="WP_041094864.1">
    <property type="nucleotide sequence ID" value="NZ_AP014680.1"/>
</dbReference>
<dbReference type="InterPro" id="IPR018313">
    <property type="entry name" value="SBP_3_CS"/>
</dbReference>
<feature type="domain" description="Solute-binding protein family 3/N-terminal" evidence="5">
    <location>
        <begin position="40"/>
        <end position="261"/>
    </location>
</feature>
<dbReference type="SUPFAM" id="SSF53850">
    <property type="entry name" value="Periplasmic binding protein-like II"/>
    <property type="match status" value="1"/>
</dbReference>
<comment type="similarity">
    <text evidence="2 4">Belongs to the bacterial solute-binding protein 3 family.</text>
</comment>
<dbReference type="Proteomes" id="UP000031620">
    <property type="component" value="Chromosome"/>
</dbReference>